<dbReference type="InterPro" id="IPR036134">
    <property type="entry name" value="Crypto/Photolyase_FAD-like_sf"/>
</dbReference>
<dbReference type="OrthoDB" id="435881at2759"/>
<dbReference type="Pfam" id="PF03441">
    <property type="entry name" value="FAD_binding_7"/>
    <property type="match status" value="1"/>
</dbReference>
<evidence type="ECO:0000256" key="4">
    <source>
        <dbReference type="PIRSR" id="PIRSR602081-1"/>
    </source>
</evidence>
<protein>
    <recommendedName>
        <fullName evidence="7">Photolyase/cryptochrome alpha/beta domain-containing protein</fullName>
    </recommendedName>
</protein>
<evidence type="ECO:0000256" key="2">
    <source>
        <dbReference type="ARBA" id="ARBA00022630"/>
    </source>
</evidence>
<dbReference type="Gene3D" id="3.40.50.620">
    <property type="entry name" value="HUPs"/>
    <property type="match status" value="1"/>
</dbReference>
<dbReference type="GO" id="GO:0071949">
    <property type="term" value="F:FAD binding"/>
    <property type="evidence" value="ECO:0007669"/>
    <property type="project" value="TreeGrafter"/>
</dbReference>
<dbReference type="Proteomes" id="UP000054560">
    <property type="component" value="Unassembled WGS sequence"/>
</dbReference>
<dbReference type="AlphaFoldDB" id="A0A0L0G0E7"/>
<comment type="similarity">
    <text evidence="1">Belongs to the DNA photolyase class-1 family.</text>
</comment>
<comment type="cofactor">
    <cofactor evidence="4">
        <name>FAD</name>
        <dbReference type="ChEBI" id="CHEBI:57692"/>
    </cofactor>
    <text evidence="4">Binds 1 FAD per subunit.</text>
</comment>
<dbReference type="Gene3D" id="1.25.40.80">
    <property type="match status" value="1"/>
</dbReference>
<feature type="binding site" evidence="4">
    <location>
        <begin position="280"/>
        <end position="284"/>
    </location>
    <ligand>
        <name>FAD</name>
        <dbReference type="ChEBI" id="CHEBI:57692"/>
    </ligand>
</feature>
<proteinExistence type="inferred from homology"/>
<feature type="site" description="Electron transfer via tryptophanyl radical" evidence="5">
    <location>
        <position position="357"/>
    </location>
</feature>
<dbReference type="InterPro" id="IPR002081">
    <property type="entry name" value="Cryptochrome/DNA_photolyase_1"/>
</dbReference>
<organism evidence="8 9">
    <name type="scientific">Sphaeroforma arctica JP610</name>
    <dbReference type="NCBI Taxonomy" id="667725"/>
    <lineage>
        <taxon>Eukaryota</taxon>
        <taxon>Ichthyosporea</taxon>
        <taxon>Ichthyophonida</taxon>
        <taxon>Sphaeroforma</taxon>
    </lineage>
</organism>
<dbReference type="EMBL" id="KQ241917">
    <property type="protein sequence ID" value="KNC82545.1"/>
    <property type="molecule type" value="Genomic_DNA"/>
</dbReference>
<dbReference type="GO" id="GO:0003677">
    <property type="term" value="F:DNA binding"/>
    <property type="evidence" value="ECO:0007669"/>
    <property type="project" value="TreeGrafter"/>
</dbReference>
<dbReference type="GO" id="GO:0005737">
    <property type="term" value="C:cytoplasm"/>
    <property type="evidence" value="ECO:0007669"/>
    <property type="project" value="TreeGrafter"/>
</dbReference>
<keyword evidence="2 4" id="KW-0285">Flavoprotein</keyword>
<evidence type="ECO:0000256" key="6">
    <source>
        <dbReference type="SAM" id="MobiDB-lite"/>
    </source>
</evidence>
<dbReference type="GO" id="GO:0003904">
    <property type="term" value="F:deoxyribodipyrimidine photo-lyase activity"/>
    <property type="evidence" value="ECO:0007669"/>
    <property type="project" value="TreeGrafter"/>
</dbReference>
<keyword evidence="3 4" id="KW-0274">FAD</keyword>
<dbReference type="PANTHER" id="PTHR11455">
    <property type="entry name" value="CRYPTOCHROME"/>
    <property type="match status" value="1"/>
</dbReference>
<feature type="binding site" evidence="4">
    <location>
        <begin position="326"/>
        <end position="333"/>
    </location>
    <ligand>
        <name>FAD</name>
        <dbReference type="ChEBI" id="CHEBI:57692"/>
    </ligand>
</feature>
<dbReference type="InterPro" id="IPR014729">
    <property type="entry name" value="Rossmann-like_a/b/a_fold"/>
</dbReference>
<evidence type="ECO:0000313" key="9">
    <source>
        <dbReference type="Proteomes" id="UP000054560"/>
    </source>
</evidence>
<evidence type="ECO:0000256" key="1">
    <source>
        <dbReference type="ARBA" id="ARBA00005862"/>
    </source>
</evidence>
<feature type="region of interest" description="Disordered" evidence="6">
    <location>
        <begin position="564"/>
        <end position="624"/>
    </location>
</feature>
<gene>
    <name evidence="8" type="ORF">SARC_05172</name>
</gene>
<dbReference type="InterPro" id="IPR036155">
    <property type="entry name" value="Crypto/Photolyase_N_sf"/>
</dbReference>
<dbReference type="RefSeq" id="XP_014156447.1">
    <property type="nucleotide sequence ID" value="XM_014300972.1"/>
</dbReference>
<evidence type="ECO:0000259" key="7">
    <source>
        <dbReference type="PROSITE" id="PS51645"/>
    </source>
</evidence>
<evidence type="ECO:0000313" key="8">
    <source>
        <dbReference type="EMBL" id="KNC82545.1"/>
    </source>
</evidence>
<sequence length="624" mass="70851">MPGAIFWFRKGLRLHDNKALIAAVESRGKKVYPVYVLDPKFVNPKQMGLNRLRFLLECLLDLDYSLRTKHNSRLIVLRGDPTVVIPEQIEAWDVDRLVYEDEPEPHNVERDEAIKAVLKESNSACLVYCTPGHTIWDPKYLLKINNGKPPLTMQSFTTLAEKKADPPARPINAPTAEAMQLMLPRDVPETDKAEGDMYSVPVVENVKDFVALYSSLGVNGDQCTIDEADEKENNAGTPIVKGGETEALKRLSIKVNNRHTWVATFAKPDTAPTAFDPPSTTILSPYLANGSISPRLFYYAILDCYEKNRKENGHAHTKSPTSLMAQLYWREFFTLCGRELPHFGAMVGNSICKQIPWSRDMALLRAWEKSHTGFPWIDSVMTQLRTTGWIHHLARHSVACFLTRGDLWVHWEMGRDAFERHLLDADWSLNNANWMWLSASGFFHQFYRVYSPIAWPKKTDPNGDHVRHFVPVLKDMPKKYIYEPWLAPLTVQKKANCIIGKDYPYPVVDHNTVKNANLTKMKDAYGRHSDGKINWEEDVAQNVSNADKVIQTTGIGEYEYVSKDTHNSGKRKAVAAPSEVDSDENTVKVEGQSSAPKKDKAKDINSKPTRGNRSKILRQTTLEF</sequence>
<dbReference type="SUPFAM" id="SSF48173">
    <property type="entry name" value="Cryptochrome/photolyase FAD-binding domain"/>
    <property type="match status" value="1"/>
</dbReference>
<dbReference type="Pfam" id="PF00875">
    <property type="entry name" value="DNA_photolyase"/>
    <property type="match status" value="1"/>
</dbReference>
<dbReference type="SUPFAM" id="SSF52425">
    <property type="entry name" value="Cryptochrome/photolyase, N-terminal domain"/>
    <property type="match status" value="1"/>
</dbReference>
<dbReference type="STRING" id="667725.A0A0L0G0E7"/>
<dbReference type="eggNOG" id="KOG0133">
    <property type="taxonomic scope" value="Eukaryota"/>
</dbReference>
<feature type="binding site" evidence="4">
    <location>
        <begin position="424"/>
        <end position="426"/>
    </location>
    <ligand>
        <name>FAD</name>
        <dbReference type="ChEBI" id="CHEBI:57692"/>
    </ligand>
</feature>
<dbReference type="InterPro" id="IPR005101">
    <property type="entry name" value="Cryptochr/Photolyase_FAD-bd"/>
</dbReference>
<keyword evidence="9" id="KW-1185">Reference proteome</keyword>
<feature type="compositionally biased region" description="Basic and acidic residues" evidence="6">
    <location>
        <begin position="596"/>
        <end position="605"/>
    </location>
</feature>
<feature type="site" description="Electron transfer via tryptophanyl radical" evidence="5">
    <location>
        <position position="434"/>
    </location>
</feature>
<dbReference type="PROSITE" id="PS51645">
    <property type="entry name" value="PHR_CRY_ALPHA_BETA"/>
    <property type="match status" value="1"/>
</dbReference>
<dbReference type="GO" id="GO:0043153">
    <property type="term" value="P:entrainment of circadian clock by photoperiod"/>
    <property type="evidence" value="ECO:0007669"/>
    <property type="project" value="TreeGrafter"/>
</dbReference>
<evidence type="ECO:0000256" key="3">
    <source>
        <dbReference type="ARBA" id="ARBA00022827"/>
    </source>
</evidence>
<dbReference type="Gene3D" id="1.10.579.10">
    <property type="entry name" value="DNA Cyclobutane Dipyrimidine Photolyase, subunit A, domain 3"/>
    <property type="match status" value="1"/>
</dbReference>
<dbReference type="InterPro" id="IPR006050">
    <property type="entry name" value="DNA_photolyase_N"/>
</dbReference>
<reference evidence="8 9" key="1">
    <citation type="submission" date="2011-02" db="EMBL/GenBank/DDBJ databases">
        <title>The Genome Sequence of Sphaeroforma arctica JP610.</title>
        <authorList>
            <consortium name="The Broad Institute Genome Sequencing Platform"/>
            <person name="Russ C."/>
            <person name="Cuomo C."/>
            <person name="Young S.K."/>
            <person name="Zeng Q."/>
            <person name="Gargeya S."/>
            <person name="Alvarado L."/>
            <person name="Berlin A."/>
            <person name="Chapman S.B."/>
            <person name="Chen Z."/>
            <person name="Freedman E."/>
            <person name="Gellesch M."/>
            <person name="Goldberg J."/>
            <person name="Griggs A."/>
            <person name="Gujja S."/>
            <person name="Heilman E."/>
            <person name="Heiman D."/>
            <person name="Howarth C."/>
            <person name="Mehta T."/>
            <person name="Neiman D."/>
            <person name="Pearson M."/>
            <person name="Roberts A."/>
            <person name="Saif S."/>
            <person name="Shea T."/>
            <person name="Shenoy N."/>
            <person name="Sisk P."/>
            <person name="Stolte C."/>
            <person name="Sykes S."/>
            <person name="White J."/>
            <person name="Yandava C."/>
            <person name="Burger G."/>
            <person name="Gray M.W."/>
            <person name="Holland P.W.H."/>
            <person name="King N."/>
            <person name="Lang F.B.F."/>
            <person name="Roger A.J."/>
            <person name="Ruiz-Trillo I."/>
            <person name="Haas B."/>
            <person name="Nusbaum C."/>
            <person name="Birren B."/>
        </authorList>
    </citation>
    <scope>NUCLEOTIDE SEQUENCE [LARGE SCALE GENOMIC DNA]</scope>
    <source>
        <strain evidence="8 9">JP610</strain>
    </source>
</reference>
<evidence type="ECO:0000256" key="5">
    <source>
        <dbReference type="PIRSR" id="PIRSR602081-2"/>
    </source>
</evidence>
<feature type="site" description="Electron transfer via tryptophanyl radical" evidence="5">
    <location>
        <position position="411"/>
    </location>
</feature>
<accession>A0A0L0G0E7</accession>
<dbReference type="GeneID" id="25905676"/>
<dbReference type="PANTHER" id="PTHR11455:SF9">
    <property type="entry name" value="CRYPTOCHROME CIRCADIAN CLOCK 5 ISOFORM X1"/>
    <property type="match status" value="1"/>
</dbReference>
<name>A0A0L0G0E7_9EUKA</name>
<dbReference type="GO" id="GO:0005634">
    <property type="term" value="C:nucleus"/>
    <property type="evidence" value="ECO:0007669"/>
    <property type="project" value="TreeGrafter"/>
</dbReference>
<feature type="domain" description="Photolyase/cryptochrome alpha/beta" evidence="7">
    <location>
        <begin position="2"/>
        <end position="135"/>
    </location>
</feature>
<dbReference type="GO" id="GO:0032922">
    <property type="term" value="P:circadian regulation of gene expression"/>
    <property type="evidence" value="ECO:0007669"/>
    <property type="project" value="TreeGrafter"/>
</dbReference>